<dbReference type="OrthoDB" id="6305173at2"/>
<dbReference type="Gene3D" id="2.170.16.10">
    <property type="entry name" value="Hedgehog/Intein (Hint) domain"/>
    <property type="match status" value="1"/>
</dbReference>
<dbReference type="Pfam" id="PF13403">
    <property type="entry name" value="Hint_2"/>
    <property type="match status" value="1"/>
</dbReference>
<dbReference type="RefSeq" id="WP_091842964.1">
    <property type="nucleotide sequence ID" value="NZ_FOCM01000001.1"/>
</dbReference>
<organism evidence="3 4">
    <name type="scientific">Palleronia pelagia</name>
    <dbReference type="NCBI Taxonomy" id="387096"/>
    <lineage>
        <taxon>Bacteria</taxon>
        <taxon>Pseudomonadati</taxon>
        <taxon>Pseudomonadota</taxon>
        <taxon>Alphaproteobacteria</taxon>
        <taxon>Rhodobacterales</taxon>
        <taxon>Roseobacteraceae</taxon>
        <taxon>Palleronia</taxon>
    </lineage>
</organism>
<dbReference type="InterPro" id="IPR003587">
    <property type="entry name" value="Hint_dom_N"/>
</dbReference>
<dbReference type="EMBL" id="FOCM01000001">
    <property type="protein sequence ID" value="SEM67175.1"/>
    <property type="molecule type" value="Genomic_DNA"/>
</dbReference>
<sequence>MTLLSAIEQDPAQSLVIYPAQSFIAVDGANLGDPLSVADDLILGDTYALMRGAEPVRLSVSHRPGQMVVAPGTEAGLVGADLHLDCLATFMSTDGTAVETLVIVELNRDRCTIAQVYLFPLAPLASRRDYTLVTVDRDAAAARFAEAACVSFTRGTHITMANGRQVPIEKLRVGDPVLTRDHGVQQVRWVGTRTVRAIGAFAPIRIAKGVLHNENDLIVSPNHRLFVYQRQDRAGVGRAEVLVKAKYLVNGDTVTRTDGGFVEYYQLLFDRHEIIYAEGIAAETLLVDTRTRNALPEAVASHAGEGLPPAAELDEHGTRTPISVDTLRRASAC</sequence>
<gene>
    <name evidence="3" type="ORF">SAMN04488011_10166</name>
</gene>
<dbReference type="AlphaFoldDB" id="A0A1H8A8Q6"/>
<accession>A0A1H8A8Q6</accession>
<dbReference type="Proteomes" id="UP000199372">
    <property type="component" value="Unassembled WGS sequence"/>
</dbReference>
<feature type="domain" description="Hint" evidence="2">
    <location>
        <begin position="149"/>
        <end position="258"/>
    </location>
</feature>
<evidence type="ECO:0000256" key="1">
    <source>
        <dbReference type="SAM" id="MobiDB-lite"/>
    </source>
</evidence>
<dbReference type="SUPFAM" id="SSF51294">
    <property type="entry name" value="Hedgehog/intein (Hint) domain"/>
    <property type="match status" value="1"/>
</dbReference>
<dbReference type="InterPro" id="IPR036844">
    <property type="entry name" value="Hint_dom_sf"/>
</dbReference>
<evidence type="ECO:0000259" key="2">
    <source>
        <dbReference type="SMART" id="SM00306"/>
    </source>
</evidence>
<dbReference type="CDD" id="cd00081">
    <property type="entry name" value="Hint"/>
    <property type="match status" value="1"/>
</dbReference>
<protein>
    <submittedName>
        <fullName evidence="3">Hint domain-containing protein</fullName>
    </submittedName>
</protein>
<proteinExistence type="predicted"/>
<evidence type="ECO:0000313" key="3">
    <source>
        <dbReference type="EMBL" id="SEM67175.1"/>
    </source>
</evidence>
<feature type="region of interest" description="Disordered" evidence="1">
    <location>
        <begin position="301"/>
        <end position="320"/>
    </location>
</feature>
<name>A0A1H8A8Q6_9RHOB</name>
<dbReference type="InterPro" id="IPR028992">
    <property type="entry name" value="Hedgehog/Intein_dom"/>
</dbReference>
<reference evidence="4" key="1">
    <citation type="submission" date="2016-10" db="EMBL/GenBank/DDBJ databases">
        <authorList>
            <person name="Varghese N."/>
            <person name="Submissions S."/>
        </authorList>
    </citation>
    <scope>NUCLEOTIDE SEQUENCE [LARGE SCALE GENOMIC DNA]</scope>
    <source>
        <strain evidence="4">DSM 26893</strain>
    </source>
</reference>
<keyword evidence="4" id="KW-1185">Reference proteome</keyword>
<evidence type="ECO:0000313" key="4">
    <source>
        <dbReference type="Proteomes" id="UP000199372"/>
    </source>
</evidence>
<dbReference type="SMART" id="SM00306">
    <property type="entry name" value="HintN"/>
    <property type="match status" value="1"/>
</dbReference>